<name>A0A096B1E0_9BACT</name>
<dbReference type="RefSeq" id="WP_036854127.1">
    <property type="nucleotide sequence ID" value="NZ_JRNU01000005.1"/>
</dbReference>
<evidence type="ECO:0000313" key="2">
    <source>
        <dbReference type="EMBL" id="KGF52870.1"/>
    </source>
</evidence>
<evidence type="ECO:0000256" key="1">
    <source>
        <dbReference type="SAM" id="SignalP"/>
    </source>
</evidence>
<accession>A0A096B1E0</accession>
<proteinExistence type="predicted"/>
<dbReference type="Proteomes" id="UP000029614">
    <property type="component" value="Unassembled WGS sequence"/>
</dbReference>
<dbReference type="AlphaFoldDB" id="A0A096B1E0"/>
<feature type="chain" id="PRO_5001925353" description="Lipoprotein" evidence="1">
    <location>
        <begin position="22"/>
        <end position="774"/>
    </location>
</feature>
<dbReference type="OrthoDB" id="1076130at2"/>
<reference evidence="2 3" key="1">
    <citation type="submission" date="2014-07" db="EMBL/GenBank/DDBJ databases">
        <authorList>
            <person name="McCorrison J."/>
            <person name="Sanka R."/>
            <person name="Torralba M."/>
            <person name="Gillis M."/>
            <person name="Haft D.H."/>
            <person name="Methe B."/>
            <person name="Sutton G."/>
            <person name="Nelson K.E."/>
        </authorList>
    </citation>
    <scope>NUCLEOTIDE SEQUENCE [LARGE SCALE GENOMIC DNA]</scope>
    <source>
        <strain evidence="2 3">DNF00058</strain>
    </source>
</reference>
<evidence type="ECO:0000313" key="3">
    <source>
        <dbReference type="Proteomes" id="UP000029614"/>
    </source>
</evidence>
<sequence>MKSIKTFFFLMVLFTISVSCSDEIFPEPNIKGKEASKKCATSVITIESGSAGVVLPQRDMSLSQQPSSRAAVTMNEMFELTEDNSFETDAYLIKEDDEEDDNNNRKLAYLHIRWTSKSKTSNGWHLSTYCPKITLEWINKKSVDINPGENWYIAGIVGGDMEREKGIPNTVEFYGQDGKKPKVLNGSVAGSSTKHEFNVPFVANWVKVDIKGKNKIDFHNMRFEPQGVVFKVKVKRSDKLLKPEEHQYMFSSTGLSPNGFFCFVNYDKGKDPRQKNSVRVSHKNNVKDYWVWHHPTDYHELGEGPETQTNNRIMARLKEYQFSKVWELRYRYTYSAAKETGKDYDEFYVWGMPINGGEYVDIFSYKGKGNKDKAECDYSKAKISLDNTTAITSAHGGFMLGWVNGKGKVRGEFLCGTPHTNEYQRVDSWEPYKGKVIEVNLKEMFPGDNRYKWRVPLARMAKSNLAVPERVFTEIDEKDLVFTNDIEPHSGKGQFQQQQLQTLVEAGKAPKGYHIPSIEELGAALPYVAEKCYADWQVMKKDLEGRNLGFTDSKTPEGPQLDGYFKEWLQLKDLEGFSAPSLYNSIYKTVVKGNSKVIYAIRFEHVRSKDNKDLTGNRYRCAYRFVIHTEDKDEGCNVDGRGRRLAITARWIGNLPITIDEIANSEYWNKNNSNDVVRILNDDGNSKGLQIKDDACYFSATKVFSDAYDPGNSYRVFFCRYFHPNGFYRGRMFNPKEQKKGSIRCFADWSLSEKDPIAPRQQRITGLHNEEYYK</sequence>
<evidence type="ECO:0008006" key="4">
    <source>
        <dbReference type="Google" id="ProtNLM"/>
    </source>
</evidence>
<organism evidence="2 3">
    <name type="scientific">Prevotella amnii DNF00058</name>
    <dbReference type="NCBI Taxonomy" id="1401066"/>
    <lineage>
        <taxon>Bacteria</taxon>
        <taxon>Pseudomonadati</taxon>
        <taxon>Bacteroidota</taxon>
        <taxon>Bacteroidia</taxon>
        <taxon>Bacteroidales</taxon>
        <taxon>Prevotellaceae</taxon>
        <taxon>Prevotella</taxon>
    </lineage>
</organism>
<keyword evidence="3" id="KW-1185">Reference proteome</keyword>
<keyword evidence="1" id="KW-0732">Signal</keyword>
<feature type="signal peptide" evidence="1">
    <location>
        <begin position="1"/>
        <end position="21"/>
    </location>
</feature>
<gene>
    <name evidence="2" type="ORF">HMPREF9302_01650</name>
</gene>
<protein>
    <recommendedName>
        <fullName evidence="4">Lipoprotein</fullName>
    </recommendedName>
</protein>
<dbReference type="PROSITE" id="PS51257">
    <property type="entry name" value="PROKAR_LIPOPROTEIN"/>
    <property type="match status" value="1"/>
</dbReference>
<dbReference type="EMBL" id="JRNU01000005">
    <property type="protein sequence ID" value="KGF52870.1"/>
    <property type="molecule type" value="Genomic_DNA"/>
</dbReference>
<comment type="caution">
    <text evidence="2">The sequence shown here is derived from an EMBL/GenBank/DDBJ whole genome shotgun (WGS) entry which is preliminary data.</text>
</comment>